<gene>
    <name evidence="2" type="ORF">AVDCRST_MAG77-581</name>
</gene>
<feature type="non-terminal residue" evidence="2">
    <location>
        <position position="40"/>
    </location>
</feature>
<sequence>GRDCRLRRLAQAAPPRPRPDAGRAGAAARLCLGHGAQVGN</sequence>
<accession>A0A6J4HH76</accession>
<reference evidence="2" key="1">
    <citation type="submission" date="2020-02" db="EMBL/GenBank/DDBJ databases">
        <authorList>
            <person name="Meier V. D."/>
        </authorList>
    </citation>
    <scope>NUCLEOTIDE SEQUENCE</scope>
    <source>
        <strain evidence="2">AVDCRST_MAG77</strain>
    </source>
</reference>
<feature type="region of interest" description="Disordered" evidence="1">
    <location>
        <begin position="1"/>
        <end position="25"/>
    </location>
</feature>
<proteinExistence type="predicted"/>
<dbReference type="EMBL" id="CADCTC010000037">
    <property type="protein sequence ID" value="CAA9223130.1"/>
    <property type="molecule type" value="Genomic_DNA"/>
</dbReference>
<dbReference type="AlphaFoldDB" id="A0A6J4HH76"/>
<evidence type="ECO:0000313" key="2">
    <source>
        <dbReference type="EMBL" id="CAA9223130.1"/>
    </source>
</evidence>
<feature type="non-terminal residue" evidence="2">
    <location>
        <position position="1"/>
    </location>
</feature>
<protein>
    <submittedName>
        <fullName evidence="2">Uncharacterized protein</fullName>
    </submittedName>
</protein>
<name>A0A6J4HH76_9CHLR</name>
<organism evidence="2">
    <name type="scientific">uncultured Chloroflexota bacterium</name>
    <dbReference type="NCBI Taxonomy" id="166587"/>
    <lineage>
        <taxon>Bacteria</taxon>
        <taxon>Bacillati</taxon>
        <taxon>Chloroflexota</taxon>
        <taxon>environmental samples</taxon>
    </lineage>
</organism>
<evidence type="ECO:0000256" key="1">
    <source>
        <dbReference type="SAM" id="MobiDB-lite"/>
    </source>
</evidence>